<dbReference type="Proteomes" id="UP000030428">
    <property type="component" value="Unassembled WGS sequence"/>
</dbReference>
<dbReference type="InterPro" id="IPR016631">
    <property type="entry name" value="Regulatory_RpfE"/>
</dbReference>
<evidence type="ECO:0008006" key="3">
    <source>
        <dbReference type="Google" id="ProtNLM"/>
    </source>
</evidence>
<gene>
    <name evidence="1" type="ORF">PN36_07095</name>
</gene>
<dbReference type="PIRSF" id="PIRSF015283">
    <property type="entry name" value="Regulatory_RpfE"/>
    <property type="match status" value="1"/>
</dbReference>
<organism evidence="1 2">
    <name type="scientific">Candidatus Thiomargarita nelsonii</name>
    <dbReference type="NCBI Taxonomy" id="1003181"/>
    <lineage>
        <taxon>Bacteria</taxon>
        <taxon>Pseudomonadati</taxon>
        <taxon>Pseudomonadota</taxon>
        <taxon>Gammaproteobacteria</taxon>
        <taxon>Thiotrichales</taxon>
        <taxon>Thiotrichaceae</taxon>
        <taxon>Thiomargarita</taxon>
    </lineage>
</organism>
<evidence type="ECO:0000313" key="2">
    <source>
        <dbReference type="Proteomes" id="UP000030428"/>
    </source>
</evidence>
<dbReference type="EMBL" id="JSZA02000020">
    <property type="protein sequence ID" value="KHD09604.1"/>
    <property type="molecule type" value="Genomic_DNA"/>
</dbReference>
<name>A0A0A6PDH1_9GAMM</name>
<comment type="caution">
    <text evidence="1">The sequence shown here is derived from an EMBL/GenBank/DDBJ whole genome shotgun (WGS) entry which is preliminary data.</text>
</comment>
<proteinExistence type="predicted"/>
<reference evidence="1 2" key="1">
    <citation type="journal article" date="2016" name="Front. Microbiol.">
        <title>Single-Cell (Meta-)Genomics of a Dimorphic Candidatus Thiomargarita nelsonii Reveals Genomic Plasticity.</title>
        <authorList>
            <person name="Flood B.E."/>
            <person name="Fliss P."/>
            <person name="Jones D.S."/>
            <person name="Dick G.J."/>
            <person name="Jain S."/>
            <person name="Kaster A.K."/>
            <person name="Winkel M."/>
            <person name="Mussmann M."/>
            <person name="Bailey J."/>
        </authorList>
    </citation>
    <scope>NUCLEOTIDE SEQUENCE [LARGE SCALE GENOMIC DNA]</scope>
    <source>
        <strain evidence="1">Hydrate Ridge</strain>
    </source>
</reference>
<accession>A0A0A6PDH1</accession>
<protein>
    <recommendedName>
        <fullName evidence="3">Regulatory protein, RpfE type</fullName>
    </recommendedName>
</protein>
<evidence type="ECO:0000313" key="1">
    <source>
        <dbReference type="EMBL" id="KHD09604.1"/>
    </source>
</evidence>
<sequence length="333" mass="38975">MSRQSDSVLHILIPDLFSEHPQITPDLRLYYLERLLSSAYIEDWAYPSWMSSLFALFGLPQLNKKPLPIAPLTRLVDANDSGDKIWLRADPVYLRADRKHVFLFDTTVTAADANNFINEINRFYAEEGLQFSAPIPTRWYVSLPELPKLITYPVEEVFGKDIQSYLPDGDDKMLWRRRLNEVQMLLHQSQVNINREARGELPINSLWFWGLGQLPEPASPSRWAQVWSDDPLVQGLARLSNCPHSNVLATGAEWLDQLTPGEHLLTLSAPRGVEWREWLNQLEEVWFMPLFKALKKREVDRLALYPGDEHVFMITGVRHWWRRRQNWQKYCPR</sequence>
<dbReference type="AlphaFoldDB" id="A0A0A6PDH1"/>
<keyword evidence="2" id="KW-1185">Reference proteome</keyword>